<comment type="caution">
    <text evidence="1">The sequence shown here is derived from an EMBL/GenBank/DDBJ whole genome shotgun (WGS) entry which is preliminary data.</text>
</comment>
<reference evidence="2" key="1">
    <citation type="submission" date="2008-06" db="EMBL/GenBank/DDBJ databases">
        <title>Permanent draft sequence of Lactobacillus reuteri 100-23.</title>
        <authorList>
            <consortium name="US DOE Joint Genome Institute"/>
            <person name="Copeland A."/>
            <person name="Lucas S."/>
            <person name="Lapidus A."/>
            <person name="Barry K."/>
            <person name="Detter J.C."/>
            <person name="Glavina del Rio T."/>
            <person name="Hammon N."/>
            <person name="Israni S."/>
            <person name="Dalin E."/>
            <person name="Tice H."/>
            <person name="Pitluck S."/>
            <person name="Sun H."/>
            <person name="Schmutz J."/>
            <person name="Larimer F."/>
            <person name="Land M."/>
            <person name="Hauser L."/>
            <person name="Walter J."/>
            <person name="Heng N.C.K."/>
            <person name="Tannock G.W."/>
            <person name="Richardson P."/>
        </authorList>
    </citation>
    <scope>NUCLEOTIDE SEQUENCE [LARGE SCALE GENOMIC DNA]</scope>
    <source>
        <strain evidence="2">DSM 17509 / CIP 109821 / 100-23</strain>
    </source>
</reference>
<accession>B3XM64</accession>
<gene>
    <name evidence="1" type="ORF">Lreu23DRAFT_3984</name>
</gene>
<evidence type="ECO:0000313" key="2">
    <source>
        <dbReference type="Proteomes" id="UP000003853"/>
    </source>
</evidence>
<protein>
    <recommendedName>
        <fullName evidence="3">Phage tail family protein</fullName>
    </recommendedName>
</protein>
<proteinExistence type="predicted"/>
<evidence type="ECO:0008006" key="3">
    <source>
        <dbReference type="Google" id="ProtNLM"/>
    </source>
</evidence>
<dbReference type="Proteomes" id="UP000003853">
    <property type="component" value="Unassembled WGS sequence"/>
</dbReference>
<dbReference type="PATRIC" id="fig|349123.13.peg.992"/>
<dbReference type="eggNOG" id="ENOG50333IU">
    <property type="taxonomic scope" value="Bacteria"/>
</dbReference>
<name>B3XM64_LIMR1</name>
<dbReference type="EMBL" id="AAPZ02000001">
    <property type="protein sequence ID" value="EDX42468.1"/>
    <property type="molecule type" value="Genomic_DNA"/>
</dbReference>
<evidence type="ECO:0000313" key="1">
    <source>
        <dbReference type="EMBL" id="EDX42468.1"/>
    </source>
</evidence>
<dbReference type="AlphaFoldDB" id="B3XM64"/>
<dbReference type="RefSeq" id="WP_003663899.1">
    <property type="nucleotide sequence ID" value="NZ_AAPZ02000001.1"/>
</dbReference>
<sequence>MIQVFSIKKDKPRAYPFLSPLNVGFEIARNYQYFDPIEFAISSDGKNWTSNYDVVNLTGVYCYRAPDVQPANPSDTMKKIGLQDGSSLISTTYNSRELKFELIYDGVDETDAMLAWEAAQRFLVSRDAYWITFSNWLNRMYYGKAKLAAPTYSNEKCWTCEVTFTDFIGLSRSIGTTLDYPDQVWGVNSNLPENIDLQYKFTTNDFSVYNLSDVVIDPEWRGHPFKLTLQGESNGNLKITNKAGGSIYKKSAFNGTFVLDGVNPECNGQGCLLDTDCGLITLVMGKNDFHIDNFSGTITFEFPMWWLA</sequence>
<organism evidence="1 2">
    <name type="scientific">Limosilactobacillus reuteri subsp. rodentium (strain DSM 17509 / CIP 109821 / 100-23)</name>
    <name type="common">Lactobacillus reuteri</name>
    <dbReference type="NCBI Taxonomy" id="349123"/>
    <lineage>
        <taxon>Bacteria</taxon>
        <taxon>Bacillati</taxon>
        <taxon>Bacillota</taxon>
        <taxon>Bacilli</taxon>
        <taxon>Lactobacillales</taxon>
        <taxon>Lactobacillaceae</taxon>
        <taxon>Limosilactobacillus</taxon>
    </lineage>
</organism>